<keyword evidence="4 8" id="KW-0489">Methyltransferase</keyword>
<proteinExistence type="inferred from homology"/>
<dbReference type="UniPathway" id="UPA00078"/>
<dbReference type="GO" id="GO:0009102">
    <property type="term" value="P:biotin biosynthetic process"/>
    <property type="evidence" value="ECO:0007669"/>
    <property type="project" value="UniProtKB-UniRule"/>
</dbReference>
<protein>
    <recommendedName>
        <fullName evidence="3 8">Malonyl-[acyl-carrier protein] O-methyltransferase</fullName>
        <shortName evidence="8">Malonyl-ACP O-methyltransferase</shortName>
        <ecNumber evidence="3 8">2.1.1.197</ecNumber>
    </recommendedName>
    <alternativeName>
        <fullName evidence="8">Biotin synthesis protein BioC</fullName>
    </alternativeName>
</protein>
<comment type="function">
    <text evidence="8">Converts the free carboxyl group of a malonyl-thioester to its methyl ester by transfer of a methyl group from S-adenosyl-L-methionine (SAM). It allows to synthesize pimeloyl-ACP via the fatty acid synthetic pathway.</text>
</comment>
<dbReference type="InterPro" id="IPR029063">
    <property type="entry name" value="SAM-dependent_MTases_sf"/>
</dbReference>
<dbReference type="InterPro" id="IPR011814">
    <property type="entry name" value="BioC"/>
</dbReference>
<evidence type="ECO:0000256" key="6">
    <source>
        <dbReference type="ARBA" id="ARBA00022691"/>
    </source>
</evidence>
<dbReference type="GO" id="GO:0102130">
    <property type="term" value="F:malonyl-CoA methyltransferase activity"/>
    <property type="evidence" value="ECO:0007669"/>
    <property type="project" value="UniProtKB-EC"/>
</dbReference>
<dbReference type="Gene3D" id="3.40.50.150">
    <property type="entry name" value="Vaccinia Virus protein VP39"/>
    <property type="match status" value="1"/>
</dbReference>
<comment type="caution">
    <text evidence="10">The sequence shown here is derived from an EMBL/GenBank/DDBJ whole genome shotgun (WGS) entry which is preliminary data.</text>
</comment>
<dbReference type="GO" id="GO:0010340">
    <property type="term" value="F:carboxyl-O-methyltransferase activity"/>
    <property type="evidence" value="ECO:0007669"/>
    <property type="project" value="UniProtKB-UniRule"/>
</dbReference>
<dbReference type="Proteomes" id="UP000285864">
    <property type="component" value="Unassembled WGS sequence"/>
</dbReference>
<evidence type="ECO:0000313" key="11">
    <source>
        <dbReference type="Proteomes" id="UP000285864"/>
    </source>
</evidence>
<comment type="catalytic activity">
    <reaction evidence="1 8">
        <text>malonyl-[ACP] + S-adenosyl-L-methionine = malonyl-[ACP] methyl ester + S-adenosyl-L-homocysteine</text>
        <dbReference type="Rhea" id="RHEA:17105"/>
        <dbReference type="Rhea" id="RHEA-COMP:9623"/>
        <dbReference type="Rhea" id="RHEA-COMP:9954"/>
        <dbReference type="ChEBI" id="CHEBI:57856"/>
        <dbReference type="ChEBI" id="CHEBI:59789"/>
        <dbReference type="ChEBI" id="CHEBI:78449"/>
        <dbReference type="ChEBI" id="CHEBI:78845"/>
        <dbReference type="EC" id="2.1.1.197"/>
    </reaction>
</comment>
<evidence type="ECO:0000256" key="7">
    <source>
        <dbReference type="ARBA" id="ARBA00022756"/>
    </source>
</evidence>
<dbReference type="GO" id="GO:0032259">
    <property type="term" value="P:methylation"/>
    <property type="evidence" value="ECO:0007669"/>
    <property type="project" value="UniProtKB-KW"/>
</dbReference>
<dbReference type="PANTHER" id="PTHR13090">
    <property type="entry name" value="ARGININE-HYDROXYLASE NDUFAF5, MITOCHONDRIAL"/>
    <property type="match status" value="1"/>
</dbReference>
<gene>
    <name evidence="8 10" type="primary">bioC</name>
    <name evidence="10" type="ORF">DWY20_12520</name>
</gene>
<reference evidence="10 11" key="1">
    <citation type="submission" date="2018-08" db="EMBL/GenBank/DDBJ databases">
        <title>A genome reference for cultivated species of the human gut microbiota.</title>
        <authorList>
            <person name="Zou Y."/>
            <person name="Xue W."/>
            <person name="Luo G."/>
        </authorList>
    </citation>
    <scope>NUCLEOTIDE SEQUENCE [LARGE SCALE GENOMIC DNA]</scope>
    <source>
        <strain evidence="10 11">AF24-2</strain>
    </source>
</reference>
<comment type="similarity">
    <text evidence="8">Belongs to the methyltransferase superfamily.</text>
</comment>
<evidence type="ECO:0000256" key="2">
    <source>
        <dbReference type="ARBA" id="ARBA00004746"/>
    </source>
</evidence>
<dbReference type="NCBIfam" id="TIGR02072">
    <property type="entry name" value="BioC"/>
    <property type="match status" value="1"/>
</dbReference>
<keyword evidence="7 8" id="KW-0093">Biotin biosynthesis</keyword>
<keyword evidence="11" id="KW-1185">Reference proteome</keyword>
<name>A0A412GCR3_9BACT</name>
<dbReference type="CDD" id="cd02440">
    <property type="entry name" value="AdoMet_MTases"/>
    <property type="match status" value="1"/>
</dbReference>
<dbReference type="InterPro" id="IPR050602">
    <property type="entry name" value="Malonyl-ACP_OMT"/>
</dbReference>
<evidence type="ECO:0000313" key="10">
    <source>
        <dbReference type="EMBL" id="RGR92583.1"/>
    </source>
</evidence>
<dbReference type="EC" id="2.1.1.197" evidence="3 8"/>
<evidence type="ECO:0000256" key="3">
    <source>
        <dbReference type="ARBA" id="ARBA00012327"/>
    </source>
</evidence>
<dbReference type="GO" id="GO:0008757">
    <property type="term" value="F:S-adenosylmethionine-dependent methyltransferase activity"/>
    <property type="evidence" value="ECO:0007669"/>
    <property type="project" value="InterPro"/>
</dbReference>
<dbReference type="InterPro" id="IPR013216">
    <property type="entry name" value="Methyltransf_11"/>
</dbReference>
<dbReference type="RefSeq" id="WP_118485110.1">
    <property type="nucleotide sequence ID" value="NZ_CAUELD010000055.1"/>
</dbReference>
<dbReference type="EMBL" id="QRUU01000066">
    <property type="protein sequence ID" value="RGR92583.1"/>
    <property type="molecule type" value="Genomic_DNA"/>
</dbReference>
<accession>A0A412GCR3</accession>
<keyword evidence="6 8" id="KW-0949">S-adenosyl-L-methionine</keyword>
<organism evidence="10 11">
    <name type="scientific">Phocaeicola coprocola</name>
    <dbReference type="NCBI Taxonomy" id="310298"/>
    <lineage>
        <taxon>Bacteria</taxon>
        <taxon>Pseudomonadati</taxon>
        <taxon>Bacteroidota</taxon>
        <taxon>Bacteroidia</taxon>
        <taxon>Bacteroidales</taxon>
        <taxon>Bacteroidaceae</taxon>
        <taxon>Phocaeicola</taxon>
    </lineage>
</organism>
<dbReference type="AlphaFoldDB" id="A0A412GCR3"/>
<keyword evidence="5 8" id="KW-0808">Transferase</keyword>
<dbReference type="Pfam" id="PF08241">
    <property type="entry name" value="Methyltransf_11"/>
    <property type="match status" value="1"/>
</dbReference>
<feature type="domain" description="Methyltransferase type 11" evidence="9">
    <location>
        <begin position="48"/>
        <end position="142"/>
    </location>
</feature>
<evidence type="ECO:0000256" key="5">
    <source>
        <dbReference type="ARBA" id="ARBA00022679"/>
    </source>
</evidence>
<evidence type="ECO:0000256" key="4">
    <source>
        <dbReference type="ARBA" id="ARBA00022603"/>
    </source>
</evidence>
<dbReference type="PANTHER" id="PTHR13090:SF1">
    <property type="entry name" value="ARGININE-HYDROXYLASE NDUFAF5, MITOCHONDRIAL"/>
    <property type="match status" value="1"/>
</dbReference>
<dbReference type="SUPFAM" id="SSF53335">
    <property type="entry name" value="S-adenosyl-L-methionine-dependent methyltransferases"/>
    <property type="match status" value="1"/>
</dbReference>
<evidence type="ECO:0000256" key="8">
    <source>
        <dbReference type="HAMAP-Rule" id="MF_00835"/>
    </source>
</evidence>
<evidence type="ECO:0000259" key="9">
    <source>
        <dbReference type="Pfam" id="PF08241"/>
    </source>
</evidence>
<evidence type="ECO:0000256" key="1">
    <source>
        <dbReference type="ARBA" id="ARBA00000852"/>
    </source>
</evidence>
<dbReference type="HAMAP" id="MF_00835">
    <property type="entry name" value="BioC"/>
    <property type="match status" value="1"/>
</dbReference>
<comment type="pathway">
    <text evidence="2 8">Cofactor biosynthesis; biotin biosynthesis.</text>
</comment>
<sequence>MDKTLIRRRFAKAVGSYSIRADVQRQIAYHMADAIGKYIPSGGRRNVLEIGCGTGMFTRAFLHRATPERLLLNDLCPEVEPYLTDLLANKRIHFAASDAEALNFPSGQNLIVSCSAIQWFDQPEKFLAGCRRLLTADGYLAFSTFGPQNVKEVVSLTSDTLPYRSLKELTDVLSAEYQIVYSREEKLKLSFASPLEVLKHLKETGVTGIRRQSWTRGELDDFCRRYKEQFTAPDGTVPLTYHPIYMICKK</sequence>